<dbReference type="PANTHER" id="PTHR33383">
    <property type="entry name" value="MEMBRANE PROTEIN INSERTION EFFICIENCY FACTOR-RELATED"/>
    <property type="match status" value="1"/>
</dbReference>
<dbReference type="Pfam" id="PF01809">
    <property type="entry name" value="YidD"/>
    <property type="match status" value="1"/>
</dbReference>
<keyword evidence="1" id="KW-0472">Membrane</keyword>
<keyword evidence="1" id="KW-1003">Cell membrane</keyword>
<organism evidence="3 4">
    <name type="scientific">Hansschlegelia zhihuaiae</name>
    <dbReference type="NCBI Taxonomy" id="405005"/>
    <lineage>
        <taxon>Bacteria</taxon>
        <taxon>Pseudomonadati</taxon>
        <taxon>Pseudomonadota</taxon>
        <taxon>Alphaproteobacteria</taxon>
        <taxon>Hyphomicrobiales</taxon>
        <taxon>Methylopilaceae</taxon>
        <taxon>Hansschlegelia</taxon>
    </lineage>
</organism>
<comment type="similarity">
    <text evidence="1">Belongs to the UPF0161 family.</text>
</comment>
<dbReference type="GO" id="GO:0005886">
    <property type="term" value="C:plasma membrane"/>
    <property type="evidence" value="ECO:0007669"/>
    <property type="project" value="UniProtKB-SubCell"/>
</dbReference>
<feature type="region of interest" description="Disordered" evidence="2">
    <location>
        <begin position="1"/>
        <end position="20"/>
    </location>
</feature>
<reference evidence="3 4" key="1">
    <citation type="submission" date="2018-12" db="EMBL/GenBank/DDBJ databases">
        <title>bacterium Hansschlegelia zhihuaiae S113.</title>
        <authorList>
            <person name="He J."/>
        </authorList>
    </citation>
    <scope>NUCLEOTIDE SEQUENCE [LARGE SCALE GENOMIC DNA]</scope>
    <source>
        <strain evidence="3 4">S 113</strain>
    </source>
</reference>
<evidence type="ECO:0000313" key="3">
    <source>
        <dbReference type="EMBL" id="RXF72017.1"/>
    </source>
</evidence>
<evidence type="ECO:0000256" key="2">
    <source>
        <dbReference type="SAM" id="MobiDB-lite"/>
    </source>
</evidence>
<evidence type="ECO:0000256" key="1">
    <source>
        <dbReference type="HAMAP-Rule" id="MF_00386"/>
    </source>
</evidence>
<dbReference type="PANTHER" id="PTHR33383:SF1">
    <property type="entry name" value="MEMBRANE PROTEIN INSERTION EFFICIENCY FACTOR-RELATED"/>
    <property type="match status" value="1"/>
</dbReference>
<comment type="caution">
    <text evidence="3">The sequence shown here is derived from an EMBL/GenBank/DDBJ whole genome shotgun (WGS) entry which is preliminary data.</text>
</comment>
<dbReference type="NCBIfam" id="TIGR00278">
    <property type="entry name" value="membrane protein insertion efficiency factor YidD"/>
    <property type="match status" value="1"/>
</dbReference>
<comment type="subcellular location">
    <subcellularLocation>
        <location evidence="1">Cell membrane</location>
        <topology evidence="1">Peripheral membrane protein</topology>
        <orientation evidence="1">Cytoplasmic side</orientation>
    </subcellularLocation>
</comment>
<dbReference type="InterPro" id="IPR002696">
    <property type="entry name" value="Membr_insert_effic_factor_YidD"/>
</dbReference>
<name>A0A4Q0MEY3_9HYPH</name>
<comment type="function">
    <text evidence="1">Could be involved in insertion of integral membrane proteins into the membrane.</text>
</comment>
<sequence length="153" mass="16615">MERGSHDVRPGAAAGREAAAARHRDADRLGAAAGDLPVRGDRGARGRLSVLSGLPRLALRAPILAYRYSLSMFMGRTCRYLPSCSEYADEAIARHGAWAGGWMAASRVCRCHPCGGDGFDPVPRELPSGATWSRPWRYARQAKSPVCEHVVER</sequence>
<proteinExistence type="inferred from homology"/>
<dbReference type="EMBL" id="RYFI01000014">
    <property type="protein sequence ID" value="RXF72017.1"/>
    <property type="molecule type" value="Genomic_DNA"/>
</dbReference>
<evidence type="ECO:0000313" key="4">
    <source>
        <dbReference type="Proteomes" id="UP000289708"/>
    </source>
</evidence>
<accession>A0A4Q0MEY3</accession>
<gene>
    <name evidence="3" type="primary">yidD</name>
    <name evidence="3" type="ORF">EK403_14435</name>
</gene>
<dbReference type="AlphaFoldDB" id="A0A4Q0MEY3"/>
<dbReference type="SMART" id="SM01234">
    <property type="entry name" value="Haemolytic"/>
    <property type="match status" value="1"/>
</dbReference>
<keyword evidence="4" id="KW-1185">Reference proteome</keyword>
<dbReference type="OrthoDB" id="9801753at2"/>
<dbReference type="HAMAP" id="MF_00386">
    <property type="entry name" value="UPF0161_YidD"/>
    <property type="match status" value="1"/>
</dbReference>
<protein>
    <recommendedName>
        <fullName evidence="1">Putative membrane protein insertion efficiency factor</fullName>
    </recommendedName>
</protein>
<dbReference type="Proteomes" id="UP000289708">
    <property type="component" value="Unassembled WGS sequence"/>
</dbReference>